<keyword evidence="2" id="KW-0805">Transcription regulation</keyword>
<keyword evidence="3 7" id="KW-0238">DNA-binding</keyword>
<evidence type="ECO:0000256" key="5">
    <source>
        <dbReference type="ARBA" id="ARBA00041201"/>
    </source>
</evidence>
<evidence type="ECO:0000259" key="9">
    <source>
        <dbReference type="PROSITE" id="PS51755"/>
    </source>
</evidence>
<protein>
    <recommendedName>
        <fullName evidence="5">Sensory transduction protein RegX3</fullName>
    </recommendedName>
</protein>
<evidence type="ECO:0000256" key="2">
    <source>
        <dbReference type="ARBA" id="ARBA00023015"/>
    </source>
</evidence>
<dbReference type="PROSITE" id="PS51755">
    <property type="entry name" value="OMPR_PHOB"/>
    <property type="match status" value="1"/>
</dbReference>
<accession>A0ABR9P5S8</accession>
<evidence type="ECO:0000256" key="3">
    <source>
        <dbReference type="ARBA" id="ARBA00023125"/>
    </source>
</evidence>
<dbReference type="InterPro" id="IPR036388">
    <property type="entry name" value="WH-like_DNA-bd_sf"/>
</dbReference>
<dbReference type="Gene3D" id="6.10.250.690">
    <property type="match status" value="1"/>
</dbReference>
<feature type="DNA-binding region" description="OmpR/PhoB-type" evidence="7">
    <location>
        <begin position="124"/>
        <end position="219"/>
    </location>
</feature>
<evidence type="ECO:0000256" key="1">
    <source>
        <dbReference type="ARBA" id="ARBA00022553"/>
    </source>
</evidence>
<dbReference type="Gene3D" id="1.10.10.10">
    <property type="entry name" value="Winged helix-like DNA-binding domain superfamily/Winged helix DNA-binding domain"/>
    <property type="match status" value="1"/>
</dbReference>
<dbReference type="SMART" id="SM00448">
    <property type="entry name" value="REC"/>
    <property type="match status" value="1"/>
</dbReference>
<evidence type="ECO:0000313" key="11">
    <source>
        <dbReference type="Proteomes" id="UP000806528"/>
    </source>
</evidence>
<dbReference type="InterPro" id="IPR001867">
    <property type="entry name" value="OmpR/PhoB-type_DNA-bd"/>
</dbReference>
<keyword evidence="4" id="KW-0804">Transcription</keyword>
<keyword evidence="11" id="KW-1185">Reference proteome</keyword>
<gene>
    <name evidence="10" type="ORF">IDM40_10745</name>
</gene>
<feature type="domain" description="OmpR/PhoB-type" evidence="9">
    <location>
        <begin position="124"/>
        <end position="219"/>
    </location>
</feature>
<dbReference type="InterPro" id="IPR001789">
    <property type="entry name" value="Sig_transdc_resp-reg_receiver"/>
</dbReference>
<evidence type="ECO:0000256" key="6">
    <source>
        <dbReference type="PROSITE-ProRule" id="PRU00169"/>
    </source>
</evidence>
<feature type="domain" description="Response regulatory" evidence="8">
    <location>
        <begin position="3"/>
        <end position="116"/>
    </location>
</feature>
<dbReference type="Gene3D" id="3.40.50.2300">
    <property type="match status" value="1"/>
</dbReference>
<dbReference type="SMART" id="SM00862">
    <property type="entry name" value="Trans_reg_C"/>
    <property type="match status" value="1"/>
</dbReference>
<organism evidence="10 11">
    <name type="scientific">Nocardiopsis coralli</name>
    <dbReference type="NCBI Taxonomy" id="2772213"/>
    <lineage>
        <taxon>Bacteria</taxon>
        <taxon>Bacillati</taxon>
        <taxon>Actinomycetota</taxon>
        <taxon>Actinomycetes</taxon>
        <taxon>Streptosporangiales</taxon>
        <taxon>Nocardiopsidaceae</taxon>
        <taxon>Nocardiopsis</taxon>
    </lineage>
</organism>
<name>A0ABR9P5S8_9ACTN</name>
<evidence type="ECO:0000256" key="4">
    <source>
        <dbReference type="ARBA" id="ARBA00023163"/>
    </source>
</evidence>
<evidence type="ECO:0000313" key="10">
    <source>
        <dbReference type="EMBL" id="MBE2999177.1"/>
    </source>
</evidence>
<dbReference type="PROSITE" id="PS50110">
    <property type="entry name" value="RESPONSE_REGULATORY"/>
    <property type="match status" value="1"/>
</dbReference>
<dbReference type="CDD" id="cd00383">
    <property type="entry name" value="trans_reg_C"/>
    <property type="match status" value="1"/>
</dbReference>
<comment type="caution">
    <text evidence="10">The sequence shown here is derived from an EMBL/GenBank/DDBJ whole genome shotgun (WGS) entry which is preliminary data.</text>
</comment>
<dbReference type="Proteomes" id="UP000806528">
    <property type="component" value="Unassembled WGS sequence"/>
</dbReference>
<reference evidence="10 11" key="1">
    <citation type="submission" date="2020-09" db="EMBL/GenBank/DDBJ databases">
        <title>Diversity and distribution of actinomycetes associated with coral in the coast of Hainan.</title>
        <authorList>
            <person name="Li F."/>
        </authorList>
    </citation>
    <scope>NUCLEOTIDE SEQUENCE [LARGE SCALE GENOMIC DNA]</scope>
    <source>
        <strain evidence="10 11">HNM0947</strain>
    </source>
</reference>
<evidence type="ECO:0000256" key="7">
    <source>
        <dbReference type="PROSITE-ProRule" id="PRU01091"/>
    </source>
</evidence>
<dbReference type="PANTHER" id="PTHR48111">
    <property type="entry name" value="REGULATOR OF RPOS"/>
    <property type="match status" value="1"/>
</dbReference>
<feature type="modified residue" description="4-aspartylphosphate" evidence="6">
    <location>
        <position position="49"/>
    </location>
</feature>
<dbReference type="InterPro" id="IPR039420">
    <property type="entry name" value="WalR-like"/>
</dbReference>
<dbReference type="PANTHER" id="PTHR48111:SF72">
    <property type="entry name" value="SENSORY TRANSDUCTION PROTEIN REGX3"/>
    <property type="match status" value="1"/>
</dbReference>
<dbReference type="EMBL" id="JADBGI010000008">
    <property type="protein sequence ID" value="MBE2999177.1"/>
    <property type="molecule type" value="Genomic_DNA"/>
</dbReference>
<evidence type="ECO:0000259" key="8">
    <source>
        <dbReference type="PROSITE" id="PS50110"/>
    </source>
</evidence>
<sequence>MIKVLLVEDDVRLADALAGALETSGFEVAQVRTAAGALEAAPVDVVLLDLGLPDMDGIELCARLRDRHDFGDTAIIMVTARGRQRERIRGLRSGADDYVVKPLAIEELCARMEAVLRRTRPRHDPAVRVGPLRLDLDARTVSGAEGPIELTRKEFDLLAVLVREEGAVVSREQLLLRVWRTTWPGTLRTLEVHVGTLRSKLGVPGLIETVRGVGYRIAAAGPADAAAPTAASGPVRTGRS</sequence>
<proteinExistence type="predicted"/>
<dbReference type="Pfam" id="PF00072">
    <property type="entry name" value="Response_reg"/>
    <property type="match status" value="1"/>
</dbReference>
<dbReference type="Pfam" id="PF00486">
    <property type="entry name" value="Trans_reg_C"/>
    <property type="match status" value="1"/>
</dbReference>
<dbReference type="SUPFAM" id="SSF52172">
    <property type="entry name" value="CheY-like"/>
    <property type="match status" value="1"/>
</dbReference>
<keyword evidence="1 6" id="KW-0597">Phosphoprotein</keyword>
<dbReference type="RefSeq" id="WP_193121809.1">
    <property type="nucleotide sequence ID" value="NZ_JADBGI010000008.1"/>
</dbReference>
<dbReference type="InterPro" id="IPR011006">
    <property type="entry name" value="CheY-like_superfamily"/>
</dbReference>